<dbReference type="Proteomes" id="UP000320693">
    <property type="component" value="Unassembled WGS sequence"/>
</dbReference>
<protein>
    <submittedName>
        <fullName evidence="2">Uncharacterized protein</fullName>
    </submittedName>
</protein>
<accession>A0ABQ0S1N5</accession>
<organism evidence="2 3">
    <name type="scientific">Pseudonocardia saturnea</name>
    <dbReference type="NCBI Taxonomy" id="33909"/>
    <lineage>
        <taxon>Bacteria</taxon>
        <taxon>Bacillati</taxon>
        <taxon>Actinomycetota</taxon>
        <taxon>Actinomycetes</taxon>
        <taxon>Pseudonocardiales</taxon>
        <taxon>Pseudonocardiaceae</taxon>
        <taxon>Pseudonocardia</taxon>
    </lineage>
</organism>
<proteinExistence type="predicted"/>
<dbReference type="EMBL" id="BJNH01000043">
    <property type="protein sequence ID" value="GEC26820.1"/>
    <property type="molecule type" value="Genomic_DNA"/>
</dbReference>
<sequence length="92" mass="9411">MSTPRYTCMALSYPPGGVLRSGAEQNIGAGSGPGSGLARRLVADPSDNPGLPRTPEPELSTTLPPEVVPGPVVHSRSADPGAEPALRRRIAA</sequence>
<gene>
    <name evidence="2" type="ORF">PSA01_38490</name>
</gene>
<name>A0ABQ0S1N5_9PSEU</name>
<feature type="compositionally biased region" description="Low complexity" evidence="1">
    <location>
        <begin position="51"/>
        <end position="65"/>
    </location>
</feature>
<evidence type="ECO:0000313" key="3">
    <source>
        <dbReference type="Proteomes" id="UP000320693"/>
    </source>
</evidence>
<evidence type="ECO:0000256" key="1">
    <source>
        <dbReference type="SAM" id="MobiDB-lite"/>
    </source>
</evidence>
<feature type="region of interest" description="Disordered" evidence="1">
    <location>
        <begin position="18"/>
        <end position="92"/>
    </location>
</feature>
<keyword evidence="3" id="KW-1185">Reference proteome</keyword>
<reference evidence="2 3" key="1">
    <citation type="submission" date="2019-06" db="EMBL/GenBank/DDBJ databases">
        <title>Whole genome shotgun sequence of Pseudonocardia saturnea NBRC 14499.</title>
        <authorList>
            <person name="Hosoyama A."/>
            <person name="Uohara A."/>
            <person name="Ohji S."/>
            <person name="Ichikawa N."/>
        </authorList>
    </citation>
    <scope>NUCLEOTIDE SEQUENCE [LARGE SCALE GENOMIC DNA]</scope>
    <source>
        <strain evidence="2 3">NBRC 14499</strain>
    </source>
</reference>
<evidence type="ECO:0000313" key="2">
    <source>
        <dbReference type="EMBL" id="GEC26820.1"/>
    </source>
</evidence>
<comment type="caution">
    <text evidence="2">The sequence shown here is derived from an EMBL/GenBank/DDBJ whole genome shotgun (WGS) entry which is preliminary data.</text>
</comment>